<dbReference type="EMBL" id="FNCN01000013">
    <property type="protein sequence ID" value="SDH27841.1"/>
    <property type="molecule type" value="Genomic_DNA"/>
</dbReference>
<accession>A0A1G8B3X4</accession>
<dbReference type="InterPro" id="IPR024726">
    <property type="entry name" value="FhuF_C"/>
</dbReference>
<dbReference type="Proteomes" id="UP000198923">
    <property type="component" value="Unassembled WGS sequence"/>
</dbReference>
<sequence>MSVVADSPLSGLSGLLARAAEDRGGTFGVHPGLVVESCADWSRTADLVREPYDELRGLIEAHARRNQDASLHVAAALLWKGFGYWQTLPMTLGWALNRRVPLTRFEDMLYRIADDGRVTIASTAVTMAVLPDDAFAGAPGTIVVSDLGETLRQSLRAVQAPVIKAINAVSRVGERTLWGSTAEALVQPLRAYAAELPGDPVVDVPTLLGLVDKPVRNLIQIIDSGTGYRRRTCCMWVKVPGAEACATCCLAR</sequence>
<dbReference type="GO" id="GO:0051537">
    <property type="term" value="F:2 iron, 2 sulfur cluster binding"/>
    <property type="evidence" value="ECO:0007669"/>
    <property type="project" value="InterPro"/>
</dbReference>
<evidence type="ECO:0000313" key="2">
    <source>
        <dbReference type="EMBL" id="SDH27841.1"/>
    </source>
</evidence>
<gene>
    <name evidence="2" type="ORF">SAMN05421505_113118</name>
</gene>
<dbReference type="AlphaFoldDB" id="A0A1G8B3X4"/>
<dbReference type="STRING" id="504805.SAMN05421505_113118"/>
<dbReference type="OrthoDB" id="5180616at2"/>
<evidence type="ECO:0000259" key="1">
    <source>
        <dbReference type="Pfam" id="PF11575"/>
    </source>
</evidence>
<keyword evidence="3" id="KW-1185">Reference proteome</keyword>
<dbReference type="Pfam" id="PF11575">
    <property type="entry name" value="FhuF_C"/>
    <property type="match status" value="1"/>
</dbReference>
<organism evidence="2 3">
    <name type="scientific">Sinosporangium album</name>
    <dbReference type="NCBI Taxonomy" id="504805"/>
    <lineage>
        <taxon>Bacteria</taxon>
        <taxon>Bacillati</taxon>
        <taxon>Actinomycetota</taxon>
        <taxon>Actinomycetes</taxon>
        <taxon>Streptosporangiales</taxon>
        <taxon>Streptosporangiaceae</taxon>
        <taxon>Sinosporangium</taxon>
    </lineage>
</organism>
<dbReference type="RefSeq" id="WP_093171248.1">
    <property type="nucleotide sequence ID" value="NZ_FNCN01000013.1"/>
</dbReference>
<protein>
    <submittedName>
        <fullName evidence="2">Ferric iron reductase protein FhuF, involved in iron transport</fullName>
    </submittedName>
</protein>
<name>A0A1G8B3X4_9ACTN</name>
<evidence type="ECO:0000313" key="3">
    <source>
        <dbReference type="Proteomes" id="UP000198923"/>
    </source>
</evidence>
<proteinExistence type="predicted"/>
<feature type="domain" description="Ferric siderophore reductase C-terminal" evidence="1">
    <location>
        <begin position="230"/>
        <end position="250"/>
    </location>
</feature>
<reference evidence="2 3" key="1">
    <citation type="submission" date="2016-10" db="EMBL/GenBank/DDBJ databases">
        <authorList>
            <person name="de Groot N.N."/>
        </authorList>
    </citation>
    <scope>NUCLEOTIDE SEQUENCE [LARGE SCALE GENOMIC DNA]</scope>
    <source>
        <strain evidence="2 3">CPCC 201354</strain>
    </source>
</reference>